<evidence type="ECO:0000313" key="2">
    <source>
        <dbReference type="EMBL" id="KAH7012338.1"/>
    </source>
</evidence>
<reference evidence="2 3" key="1">
    <citation type="journal article" date="2021" name="Nat. Commun.">
        <title>Genetic determinants of endophytism in the Arabidopsis root mycobiome.</title>
        <authorList>
            <person name="Mesny F."/>
            <person name="Miyauchi S."/>
            <person name="Thiergart T."/>
            <person name="Pickel B."/>
            <person name="Atanasova L."/>
            <person name="Karlsson M."/>
            <person name="Huettel B."/>
            <person name="Barry K.W."/>
            <person name="Haridas S."/>
            <person name="Chen C."/>
            <person name="Bauer D."/>
            <person name="Andreopoulos W."/>
            <person name="Pangilinan J."/>
            <person name="LaButti K."/>
            <person name="Riley R."/>
            <person name="Lipzen A."/>
            <person name="Clum A."/>
            <person name="Drula E."/>
            <person name="Henrissat B."/>
            <person name="Kohler A."/>
            <person name="Grigoriev I.V."/>
            <person name="Martin F.M."/>
            <person name="Hacquard S."/>
        </authorList>
    </citation>
    <scope>NUCLEOTIDE SEQUENCE [LARGE SCALE GENOMIC DNA]</scope>
    <source>
        <strain evidence="2 3">MPI-SDFR-AT-0080</strain>
    </source>
</reference>
<keyword evidence="3" id="KW-1185">Reference proteome</keyword>
<protein>
    <recommendedName>
        <fullName evidence="1">DUF8004 domain-containing protein</fullName>
    </recommendedName>
</protein>
<dbReference type="EMBL" id="JAGTJR010000091">
    <property type="protein sequence ID" value="KAH7012338.1"/>
    <property type="molecule type" value="Genomic_DNA"/>
</dbReference>
<name>A0ABQ8FQE9_9PEZI</name>
<dbReference type="Proteomes" id="UP000774617">
    <property type="component" value="Unassembled WGS sequence"/>
</dbReference>
<comment type="caution">
    <text evidence="2">The sequence shown here is derived from an EMBL/GenBank/DDBJ whole genome shotgun (WGS) entry which is preliminary data.</text>
</comment>
<dbReference type="PANTHER" id="PTHR39601:SF1">
    <property type="entry name" value="CHORIOGENIN HMINOR"/>
    <property type="match status" value="1"/>
</dbReference>
<evidence type="ECO:0000313" key="3">
    <source>
        <dbReference type="Proteomes" id="UP000774617"/>
    </source>
</evidence>
<dbReference type="InterPro" id="IPR058317">
    <property type="entry name" value="DUF8004"/>
</dbReference>
<feature type="non-terminal residue" evidence="2">
    <location>
        <position position="473"/>
    </location>
</feature>
<dbReference type="PANTHER" id="PTHR39601">
    <property type="entry name" value="CHORIOGENIN HMINOR"/>
    <property type="match status" value="1"/>
</dbReference>
<proteinExistence type="predicted"/>
<accession>A0ABQ8FQE9</accession>
<organism evidence="2 3">
    <name type="scientific">Macrophomina phaseolina</name>
    <dbReference type="NCBI Taxonomy" id="35725"/>
    <lineage>
        <taxon>Eukaryota</taxon>
        <taxon>Fungi</taxon>
        <taxon>Dikarya</taxon>
        <taxon>Ascomycota</taxon>
        <taxon>Pezizomycotina</taxon>
        <taxon>Dothideomycetes</taxon>
        <taxon>Dothideomycetes incertae sedis</taxon>
        <taxon>Botryosphaeriales</taxon>
        <taxon>Botryosphaeriaceae</taxon>
        <taxon>Macrophomina</taxon>
    </lineage>
</organism>
<dbReference type="Pfam" id="PF26013">
    <property type="entry name" value="DUF8004"/>
    <property type="match status" value="1"/>
</dbReference>
<sequence length="473" mass="54174">MEVRQSSIFSNPASAAGVRRWDGSGRRSTEWDGLRRDAELWLSGGDCFVHLYEKCRSRRGPSFCVPMEALKQATCGSLFTLCFAQKLHRSEVPLSQLSALKDPPEEMYELYVPAPKDLTRVEAFQWHLTTRNFFAFVLRKPLVGTHLGSALIDLQERFHLFRSTDSPENYDTFMEYAEEVGYRNFVGRPDNALAMLYYAERYKLKSLWTDAYVHCVGMNETLHLNPEYDPTPSITKALITRAYLEMDLHLGRVSKALSNFVKDELSPSTLSLTQGAGAHLERFRSFLHSFCIEKFCYWPPPNGNNFSKALYSSMYLDFRSLYDFLADMDSSDSLQSQQHTDDRICVLQSLQAFNKRHKYTPLPYPLPLLPAPQPPTKLGHKQTKTQKQLMACASLFAATNWKNASIVNAPLVCAYRLFERDWTNKQKDDVSMSDARRVCWILVYATLQMLISVIRAPPEVRDTEGAHYPLCCL</sequence>
<gene>
    <name evidence="2" type="ORF">B0J12DRAFT_586935</name>
</gene>
<evidence type="ECO:0000259" key="1">
    <source>
        <dbReference type="Pfam" id="PF26013"/>
    </source>
</evidence>
<feature type="domain" description="DUF8004" evidence="1">
    <location>
        <begin position="172"/>
        <end position="260"/>
    </location>
</feature>